<dbReference type="OrthoDB" id="7871465at2"/>
<gene>
    <name evidence="2" type="ORF">C4N9_17205</name>
</gene>
<keyword evidence="1" id="KW-0472">Membrane</keyword>
<evidence type="ECO:0000313" key="3">
    <source>
        <dbReference type="Proteomes" id="UP000244940"/>
    </source>
</evidence>
<keyword evidence="1" id="KW-0812">Transmembrane</keyword>
<dbReference type="Proteomes" id="UP000244940">
    <property type="component" value="Unassembled WGS sequence"/>
</dbReference>
<feature type="transmembrane region" description="Helical" evidence="1">
    <location>
        <begin position="54"/>
        <end position="74"/>
    </location>
</feature>
<accession>A0A2U2C6H4</accession>
<keyword evidence="1" id="KW-1133">Transmembrane helix</keyword>
<organism evidence="2 3">
    <name type="scientific">Pararhodobacter marinus</name>
    <dbReference type="NCBI Taxonomy" id="2184063"/>
    <lineage>
        <taxon>Bacteria</taxon>
        <taxon>Pseudomonadati</taxon>
        <taxon>Pseudomonadota</taxon>
        <taxon>Alphaproteobacteria</taxon>
        <taxon>Rhodobacterales</taxon>
        <taxon>Paracoccaceae</taxon>
        <taxon>Pararhodobacter</taxon>
    </lineage>
</organism>
<dbReference type="EMBL" id="QEYD01000011">
    <property type="protein sequence ID" value="PWE27394.1"/>
    <property type="molecule type" value="Genomic_DNA"/>
</dbReference>
<evidence type="ECO:0000313" key="2">
    <source>
        <dbReference type="EMBL" id="PWE27394.1"/>
    </source>
</evidence>
<name>A0A2U2C6H4_9RHOB</name>
<dbReference type="GeneID" id="94366632"/>
<comment type="caution">
    <text evidence="2">The sequence shown here is derived from an EMBL/GenBank/DDBJ whole genome shotgun (WGS) entry which is preliminary data.</text>
</comment>
<keyword evidence="3" id="KW-1185">Reference proteome</keyword>
<proteinExistence type="predicted"/>
<dbReference type="RefSeq" id="WP_109534584.1">
    <property type="nucleotide sequence ID" value="NZ_QEYD01000011.1"/>
</dbReference>
<reference evidence="2 3" key="1">
    <citation type="submission" date="2018-05" db="EMBL/GenBank/DDBJ databases">
        <title>Pararhodobacter marina sp. nov., isolated from deep-sea water of the Indian Ocean.</title>
        <authorList>
            <person name="Lai Q.Sr."/>
            <person name="Liu X."/>
            <person name="Shao Z."/>
        </authorList>
    </citation>
    <scope>NUCLEOTIDE SEQUENCE [LARGE SCALE GENOMIC DNA]</scope>
    <source>
        <strain evidence="2 3">CIC4N-9</strain>
    </source>
</reference>
<sequence>MFNWDADYDDLVKDRAVLITATADLQPEAAGAAPSLRERAASLVSHLHGFAGKWAMAGAVALMLGALGTTAAFVPRAGGDVSLASFTDWSLGILGLAEPMPEGLLAYEQPQFDNFRRGIARFSDAELIDYLRAAQRDLDAGSPTADFTRDALFLAHREVERRGLPATR</sequence>
<dbReference type="AlphaFoldDB" id="A0A2U2C6H4"/>
<evidence type="ECO:0000256" key="1">
    <source>
        <dbReference type="SAM" id="Phobius"/>
    </source>
</evidence>
<protein>
    <submittedName>
        <fullName evidence="2">Uncharacterized protein</fullName>
    </submittedName>
</protein>